<protein>
    <submittedName>
        <fullName evidence="3">Uncharacterized protein</fullName>
    </submittedName>
</protein>
<feature type="domain" description="Protein UNC80 C-terminal" evidence="2">
    <location>
        <begin position="194"/>
        <end position="253"/>
    </location>
</feature>
<dbReference type="Pfam" id="PF19424">
    <property type="entry name" value="UNC80"/>
    <property type="match status" value="1"/>
</dbReference>
<evidence type="ECO:0000313" key="3">
    <source>
        <dbReference type="EMBL" id="CAF4308835.1"/>
    </source>
</evidence>
<dbReference type="GO" id="GO:0034703">
    <property type="term" value="C:cation channel complex"/>
    <property type="evidence" value="ECO:0007669"/>
    <property type="project" value="TreeGrafter"/>
</dbReference>
<sequence length="254" mass="28963">TIVILIAARAGQLVDALFHTEMENSSALIRYNAILKFQTLWRFRYQFWIRLEEGAHSMMKILPPSIEFVLQSPALGVANLQTVDPPWMPHAKTLVQQVALNQEEVRAVVAASKTRKKHQQELIHSALMAEETNKRVATEKLSMSPVPILQSTSFEPFLYESRDEEEERHTDIDRFVETSSEIRQAQGTFPSAFISEAARKALWTCLVDETTLIICFFLRRLMICLTDIPPQFAHAVFNYVLGLLMSMVRSPLDG</sequence>
<feature type="domain" description="Protein UNC80 central region" evidence="1">
    <location>
        <begin position="2"/>
        <end position="167"/>
    </location>
</feature>
<dbReference type="InterPro" id="IPR045852">
    <property type="entry name" value="UNC80_central"/>
</dbReference>
<gene>
    <name evidence="3" type="ORF">KXQ929_LOCUS45957</name>
</gene>
<reference evidence="3" key="1">
    <citation type="submission" date="2021-02" db="EMBL/GenBank/DDBJ databases">
        <authorList>
            <person name="Nowell W R."/>
        </authorList>
    </citation>
    <scope>NUCLEOTIDE SEQUENCE</scope>
</reference>
<evidence type="ECO:0000313" key="4">
    <source>
        <dbReference type="Proteomes" id="UP000663868"/>
    </source>
</evidence>
<dbReference type="EMBL" id="CAJOBB010014784">
    <property type="protein sequence ID" value="CAF4308835.1"/>
    <property type="molecule type" value="Genomic_DNA"/>
</dbReference>
<dbReference type="PANTHER" id="PTHR31781">
    <property type="entry name" value="UNC80"/>
    <property type="match status" value="1"/>
</dbReference>
<evidence type="ECO:0000259" key="2">
    <source>
        <dbReference type="Pfam" id="PF20262"/>
    </source>
</evidence>
<name>A0A820IHF0_9BILA</name>
<comment type="caution">
    <text evidence="3">The sequence shown here is derived from an EMBL/GenBank/DDBJ whole genome shotgun (WGS) entry which is preliminary data.</text>
</comment>
<dbReference type="Pfam" id="PF20262">
    <property type="entry name" value="UNC80_C"/>
    <property type="match status" value="1"/>
</dbReference>
<dbReference type="GO" id="GO:0005261">
    <property type="term" value="F:monoatomic cation channel activity"/>
    <property type="evidence" value="ECO:0007669"/>
    <property type="project" value="TreeGrafter"/>
</dbReference>
<dbReference type="InterPro" id="IPR046460">
    <property type="entry name" value="UNC80_C"/>
</dbReference>
<dbReference type="Proteomes" id="UP000663868">
    <property type="component" value="Unassembled WGS sequence"/>
</dbReference>
<dbReference type="PANTHER" id="PTHR31781:SF1">
    <property type="entry name" value="PROTEIN UNC-80 HOMOLOG"/>
    <property type="match status" value="1"/>
</dbReference>
<dbReference type="GO" id="GO:0055080">
    <property type="term" value="P:monoatomic cation homeostasis"/>
    <property type="evidence" value="ECO:0007669"/>
    <property type="project" value="TreeGrafter"/>
</dbReference>
<dbReference type="AlphaFoldDB" id="A0A820IHF0"/>
<feature type="non-terminal residue" evidence="3">
    <location>
        <position position="254"/>
    </location>
</feature>
<accession>A0A820IHF0</accession>
<feature type="non-terminal residue" evidence="3">
    <location>
        <position position="1"/>
    </location>
</feature>
<evidence type="ECO:0000259" key="1">
    <source>
        <dbReference type="Pfam" id="PF19424"/>
    </source>
</evidence>
<proteinExistence type="predicted"/>
<organism evidence="3 4">
    <name type="scientific">Adineta steineri</name>
    <dbReference type="NCBI Taxonomy" id="433720"/>
    <lineage>
        <taxon>Eukaryota</taxon>
        <taxon>Metazoa</taxon>
        <taxon>Spiralia</taxon>
        <taxon>Gnathifera</taxon>
        <taxon>Rotifera</taxon>
        <taxon>Eurotatoria</taxon>
        <taxon>Bdelloidea</taxon>
        <taxon>Adinetida</taxon>
        <taxon>Adinetidae</taxon>
        <taxon>Adineta</taxon>
    </lineage>
</organism>
<dbReference type="GO" id="GO:0030424">
    <property type="term" value="C:axon"/>
    <property type="evidence" value="ECO:0007669"/>
    <property type="project" value="TreeGrafter"/>
</dbReference>